<keyword evidence="2" id="KW-1185">Reference proteome</keyword>
<gene>
    <name evidence="1" type="ORF">PMO31116_00511</name>
</gene>
<sequence length="109" mass="12314">MKSLFVSHSNLAVERERAIAYLNEIASLLNVQAPEVEVFKSNELIYAVASFKGQIVSVIAEPTMDDLLNELEELSRRIAFAYEEPELFPDFVPSETHDTVEALKARVMQ</sequence>
<evidence type="ECO:0000313" key="2">
    <source>
        <dbReference type="Proteomes" id="UP000368474"/>
    </source>
</evidence>
<dbReference type="Proteomes" id="UP000368474">
    <property type="component" value="Unassembled WGS sequence"/>
</dbReference>
<evidence type="ECO:0000313" key="1">
    <source>
        <dbReference type="EMBL" id="VVD69202.1"/>
    </source>
</evidence>
<proteinExistence type="predicted"/>
<organism evidence="1 2">
    <name type="scientific">Pandoraea morbifera</name>
    <dbReference type="NCBI Taxonomy" id="2508300"/>
    <lineage>
        <taxon>Bacteria</taxon>
        <taxon>Pseudomonadati</taxon>
        <taxon>Pseudomonadota</taxon>
        <taxon>Betaproteobacteria</taxon>
        <taxon>Burkholderiales</taxon>
        <taxon>Burkholderiaceae</taxon>
        <taxon>Pandoraea</taxon>
    </lineage>
</organism>
<accession>A0A5E4S3A8</accession>
<reference evidence="1 2" key="1">
    <citation type="submission" date="2019-08" db="EMBL/GenBank/DDBJ databases">
        <authorList>
            <person name="Peeters C."/>
        </authorList>
    </citation>
    <scope>NUCLEOTIDE SEQUENCE [LARGE SCALE GENOMIC DNA]</scope>
    <source>
        <strain evidence="1 2">LMG 31116</strain>
    </source>
</reference>
<protein>
    <submittedName>
        <fullName evidence="1">Uncharacterized protein</fullName>
    </submittedName>
</protein>
<dbReference type="EMBL" id="CABPSD010000001">
    <property type="protein sequence ID" value="VVD69202.1"/>
    <property type="molecule type" value="Genomic_DNA"/>
</dbReference>
<dbReference type="RefSeq" id="WP_150565306.1">
    <property type="nucleotide sequence ID" value="NZ_CABPSD010000001.1"/>
</dbReference>
<name>A0A5E4S3A8_9BURK</name>
<dbReference type="AlphaFoldDB" id="A0A5E4S3A8"/>